<evidence type="ECO:0000313" key="7">
    <source>
        <dbReference type="Proteomes" id="UP000236340"/>
    </source>
</evidence>
<dbReference type="Proteomes" id="UP000236340">
    <property type="component" value="Unassembled WGS sequence"/>
</dbReference>
<keyword evidence="2" id="KW-0964">Secreted</keyword>
<evidence type="ECO:0000256" key="3">
    <source>
        <dbReference type="ARBA" id="ARBA00022729"/>
    </source>
</evidence>
<dbReference type="GO" id="GO:0005509">
    <property type="term" value="F:calcium ion binding"/>
    <property type="evidence" value="ECO:0007669"/>
    <property type="project" value="InterPro"/>
</dbReference>
<dbReference type="Gene3D" id="2.60.40.10">
    <property type="entry name" value="Immunoglobulins"/>
    <property type="match status" value="4"/>
</dbReference>
<dbReference type="OrthoDB" id="5394860at2"/>
<evidence type="ECO:0000256" key="4">
    <source>
        <dbReference type="ARBA" id="ARBA00022837"/>
    </source>
</evidence>
<protein>
    <submittedName>
        <fullName evidence="6">Uncharacterized protein</fullName>
    </submittedName>
</protein>
<organism evidence="6 7">
    <name type="scientific">Geothermobacter hydrogeniphilus</name>
    <dbReference type="NCBI Taxonomy" id="1969733"/>
    <lineage>
        <taxon>Bacteria</taxon>
        <taxon>Pseudomonadati</taxon>
        <taxon>Thermodesulfobacteriota</taxon>
        <taxon>Desulfuromonadia</taxon>
        <taxon>Desulfuromonadales</taxon>
        <taxon>Geothermobacteraceae</taxon>
        <taxon>Geothermobacter</taxon>
    </lineage>
</organism>
<keyword evidence="3 5" id="KW-0732">Signal</keyword>
<name>A0A2K2H6D0_9BACT</name>
<dbReference type="SUPFAM" id="SSF103647">
    <property type="entry name" value="TSP type-3 repeat"/>
    <property type="match status" value="1"/>
</dbReference>
<evidence type="ECO:0000313" key="6">
    <source>
        <dbReference type="EMBL" id="PNU18799.1"/>
    </source>
</evidence>
<sequence>MKRDQFRSLVVTVLTTICLLWSGTASAAMSSANYAIPSSVIAAGGGTSSSAGYSNRGIIGEPGAGVVSTSTGYGHVAGYLLSEPGLLDADLDGIIVVFDNCSQTYNPGQADANLNGVGDACDISDTDGDGLTDAQEFAMGTDPANPDTDGDGSNDLADANPLTVNANIYWAGVQHMTDANGIQVDSLDLGIQKADNTSLGGLTATVSGPNGFSYTFSNADLRSWAPGQIALWKHYDSTSPLTTGTYTFTVSDSLGHSVSQADLHIGPQAVPVVGTGTIHNYRLADGSYLFNWAPIHNVDQTFFYRFRIYDSPTAEVPVYSGHRDPDTYEVVPAGVLTDGQTYYARVETHQAGNWDLLKNRATSIAYSFTPQVSDAASPFIKTQILNVKKSDGTRVVKLVLDVQDEAALTSAAVDTLYGFDLVADFDGEKLVKELAPATVTSGQIYTFHIFTGGVDYYQSASLANVVDYQIPDSATYQVEDLGSGSYRFSWAPIAHPVPLWYRVKITNTASGATYTSPRVDKTRLNIAQADITAAIGSGSWSWLVQVDDSDDWSTIRNRVVGPAIAFNAIAADPSRPVITPFISHRVTGAGVDQAYTWATTSDLEDDLVSLQVDGPAGSSISFDLLQQGTFYQGNGYQGYLKADPGLPTVGLYTFTATDATAKTMVRYDYQSTPVAYALIDFKAFHLDTLADGRMRLSWAPVDANVPLYYRADIFTLADHNGDGFVDEAMNSGYNPATSWVYDPTTLPAEPLVLRIRARENPTGTAWNNRTHSIYVGLEAPGFDYSTLQDQDNDGWASNIDPDDTDAAVDPLGPIPLKVLSPNGGETLQVGSTTTITWREQTGAANYLLRYSTDNGTTWKWLRNNVTGTSFNWTVPNSLSDQCLIRVNAKNAAGNFIANDFSDTVFSIINPPQIISPNGGEAFAAGSTITISWYPHPNAVNYLLRYSTDAGASWKWLRNNVTGTSFNWKLPDISNSQVMIRINAKNAAGSFIGNDFSDSTFSIVQFRLTSPNGGEVLNAGDTLNITWQPHPAAASYLLRYSVDNGSTWKWIRNGATGSSFNWTVPVSPGNQVLFRINAKDAAGNYIANDFSDAVSSIVVPLKVLSPNGGETLAVGSTVNITWQEKTGAASYLVRYSTDNGSTWKWIRNNATGGSYSWTVPNTPSTQVLMRVNAKDAAGNFIANDFSDAVFTILEPPLRIISPNGGETLTIGSQTTISWNPHPDAATYLLRYSVDGGATWTWLKNNVTGTSFNWTVPNDPSTQVLMRINAKNAAGSFIGNDFSDAVFTILP</sequence>
<reference evidence="6 7" key="1">
    <citation type="journal article" date="2018" name="Genome Announc.">
        <title>Genome Sequence of Geothermobacter sp. HR-1 Iron Reducer from the Loihi Seamount.</title>
        <authorList>
            <person name="Smith H."/>
            <person name="Abuyen K."/>
            <person name="Tremblay J."/>
            <person name="Savalia P."/>
            <person name="Perez-Rodriguez I."/>
            <person name="Emerson D."/>
            <person name="Tully B."/>
            <person name="Amend J."/>
        </authorList>
    </citation>
    <scope>NUCLEOTIDE SEQUENCE [LARGE SCALE GENOMIC DNA]</scope>
    <source>
        <strain evidence="6 7">HR-1</strain>
    </source>
</reference>
<dbReference type="InterPro" id="IPR059100">
    <property type="entry name" value="TSP3_bac"/>
</dbReference>
<dbReference type="Pfam" id="PF18884">
    <property type="entry name" value="TSP3_bac"/>
    <property type="match status" value="1"/>
</dbReference>
<dbReference type="Gene3D" id="4.10.1080.10">
    <property type="entry name" value="TSP type-3 repeat"/>
    <property type="match status" value="1"/>
</dbReference>
<gene>
    <name evidence="6" type="ORF">C2E25_15825</name>
</gene>
<accession>A0A2K2H6D0</accession>
<dbReference type="InterPro" id="IPR013783">
    <property type="entry name" value="Ig-like_fold"/>
</dbReference>
<comment type="subcellular location">
    <subcellularLocation>
        <location evidence="1">Secreted</location>
    </subcellularLocation>
</comment>
<dbReference type="InterPro" id="IPR036278">
    <property type="entry name" value="Sialidase_sf"/>
</dbReference>
<feature type="chain" id="PRO_5014421140" evidence="5">
    <location>
        <begin position="28"/>
        <end position="1289"/>
    </location>
</feature>
<keyword evidence="4" id="KW-0106">Calcium</keyword>
<dbReference type="SUPFAM" id="SSF50939">
    <property type="entry name" value="Sialidases"/>
    <property type="match status" value="1"/>
</dbReference>
<dbReference type="RefSeq" id="WP_103116694.1">
    <property type="nucleotide sequence ID" value="NZ_PPFX01000050.1"/>
</dbReference>
<proteinExistence type="predicted"/>
<feature type="signal peptide" evidence="5">
    <location>
        <begin position="1"/>
        <end position="27"/>
    </location>
</feature>
<dbReference type="EMBL" id="PPFX01000050">
    <property type="protein sequence ID" value="PNU18799.1"/>
    <property type="molecule type" value="Genomic_DNA"/>
</dbReference>
<evidence type="ECO:0000256" key="2">
    <source>
        <dbReference type="ARBA" id="ARBA00022525"/>
    </source>
</evidence>
<dbReference type="InterPro" id="IPR028974">
    <property type="entry name" value="TSP_type-3_rpt"/>
</dbReference>
<evidence type="ECO:0000256" key="5">
    <source>
        <dbReference type="SAM" id="SignalP"/>
    </source>
</evidence>
<comment type="caution">
    <text evidence="6">The sequence shown here is derived from an EMBL/GenBank/DDBJ whole genome shotgun (WGS) entry which is preliminary data.</text>
</comment>
<evidence type="ECO:0000256" key="1">
    <source>
        <dbReference type="ARBA" id="ARBA00004613"/>
    </source>
</evidence>